<accession>A0AAJ0XFI6</accession>
<evidence type="ECO:0000256" key="1">
    <source>
        <dbReference type="ARBA" id="ARBA00022729"/>
    </source>
</evidence>
<keyword evidence="1 2" id="KW-0732">Signal</keyword>
<dbReference type="Proteomes" id="UP001296967">
    <property type="component" value="Unassembled WGS sequence"/>
</dbReference>
<dbReference type="EMBL" id="NHSF01000045">
    <property type="protein sequence ID" value="MBK5930196.1"/>
    <property type="molecule type" value="Genomic_DNA"/>
</dbReference>
<reference evidence="4" key="1">
    <citation type="submission" date="2017-05" db="EMBL/GenBank/DDBJ databases">
        <authorList>
            <person name="Imhoff J.F."/>
            <person name="Rahn T."/>
            <person name="Kuenzel S."/>
            <person name="Neulinger S.C."/>
        </authorList>
    </citation>
    <scope>NUCLEOTIDE SEQUENCE</scope>
    <source>
        <strain evidence="4">DSM 4395</strain>
    </source>
</reference>
<proteinExistence type="predicted"/>
<dbReference type="InterPro" id="IPR024370">
    <property type="entry name" value="PBP_domain"/>
</dbReference>
<sequence length="347" mass="37523">MKKSVLAVAVLGALSMSSQAMARDTIYIVGSSTVFPFATTVAERFGNTTEFPTPKIESTGSGGGMKLFCAGVGVQQPDITNASRRMKVSEFEKCQENGVEEITEVTIGYDGIAIANSKKAPQLELSLRDVWLALAKDVPNPEGGEELVPNPYETWKEVNPELPDVAIEVLGPPPTSGTRDAFAEIAMEGGCKTFDWIADIKGEDKSKYKSICRTVREDGAYVEAGENDNLIVQKLDRNADALGIFGFSFLDQNTDKLQGTIIDGVEPTFDNIASGDYPVSRSLFFYVKNAHVGTIPGILEYVTAFTSENAWGPDGYLVDKGLIPLPEDMREKVAKSAQALEPMSSPK</sequence>
<dbReference type="PANTHER" id="PTHR30570:SF1">
    <property type="entry name" value="PHOSPHATE-BINDING PROTEIN PSTS"/>
    <property type="match status" value="1"/>
</dbReference>
<evidence type="ECO:0000256" key="2">
    <source>
        <dbReference type="SAM" id="SignalP"/>
    </source>
</evidence>
<comment type="caution">
    <text evidence="4">The sequence shown here is derived from an EMBL/GenBank/DDBJ whole genome shotgun (WGS) entry which is preliminary data.</text>
</comment>
<dbReference type="SUPFAM" id="SSF53850">
    <property type="entry name" value="Periplasmic binding protein-like II"/>
    <property type="match status" value="1"/>
</dbReference>
<keyword evidence="5" id="KW-1185">Reference proteome</keyword>
<gene>
    <name evidence="4" type="ORF">CCR82_06575</name>
</gene>
<evidence type="ECO:0000313" key="4">
    <source>
        <dbReference type="EMBL" id="MBK5930196.1"/>
    </source>
</evidence>
<evidence type="ECO:0000313" key="5">
    <source>
        <dbReference type="Proteomes" id="UP001296967"/>
    </source>
</evidence>
<dbReference type="Gene3D" id="3.40.190.10">
    <property type="entry name" value="Periplasmic binding protein-like II"/>
    <property type="match status" value="2"/>
</dbReference>
<organism evidence="4 5">
    <name type="scientific">Halochromatium salexigens</name>
    <name type="common">Chromatium salexigens</name>
    <dbReference type="NCBI Taxonomy" id="49447"/>
    <lineage>
        <taxon>Bacteria</taxon>
        <taxon>Pseudomonadati</taxon>
        <taxon>Pseudomonadota</taxon>
        <taxon>Gammaproteobacteria</taxon>
        <taxon>Chromatiales</taxon>
        <taxon>Chromatiaceae</taxon>
        <taxon>Halochromatium</taxon>
    </lineage>
</organism>
<dbReference type="PANTHER" id="PTHR30570">
    <property type="entry name" value="PERIPLASMIC PHOSPHATE BINDING COMPONENT OF PHOSPHATE ABC TRANSPORTER"/>
    <property type="match status" value="1"/>
</dbReference>
<dbReference type="InterPro" id="IPR050811">
    <property type="entry name" value="Phosphate_ABC_transporter"/>
</dbReference>
<protein>
    <submittedName>
        <fullName evidence="4">Phosphate ABC transporter substrate-binding protein</fullName>
    </submittedName>
</protein>
<dbReference type="Pfam" id="PF12849">
    <property type="entry name" value="PBP_like_2"/>
    <property type="match status" value="1"/>
</dbReference>
<feature type="domain" description="PBP" evidence="3">
    <location>
        <begin position="18"/>
        <end position="308"/>
    </location>
</feature>
<name>A0AAJ0XFI6_HALSE</name>
<feature type="chain" id="PRO_5042501140" evidence="2">
    <location>
        <begin position="23"/>
        <end position="347"/>
    </location>
</feature>
<dbReference type="AlphaFoldDB" id="A0AAJ0XFI6"/>
<evidence type="ECO:0000259" key="3">
    <source>
        <dbReference type="Pfam" id="PF12849"/>
    </source>
</evidence>
<reference evidence="4" key="2">
    <citation type="journal article" date="2020" name="Microorganisms">
        <title>Osmotic Adaptation and Compatible Solute Biosynthesis of Phototrophic Bacteria as Revealed from Genome Analyses.</title>
        <authorList>
            <person name="Imhoff J.F."/>
            <person name="Rahn T."/>
            <person name="Kunzel S."/>
            <person name="Keller A."/>
            <person name="Neulinger S.C."/>
        </authorList>
    </citation>
    <scope>NUCLEOTIDE SEQUENCE</scope>
    <source>
        <strain evidence="4">DSM 4395</strain>
    </source>
</reference>
<feature type="signal peptide" evidence="2">
    <location>
        <begin position="1"/>
        <end position="22"/>
    </location>
</feature>
<dbReference type="RefSeq" id="WP_201244616.1">
    <property type="nucleotide sequence ID" value="NZ_NHSF01000045.1"/>
</dbReference>